<evidence type="ECO:0000256" key="3">
    <source>
        <dbReference type="ARBA" id="ARBA00022737"/>
    </source>
</evidence>
<dbReference type="Pfam" id="PF00096">
    <property type="entry name" value="zf-C2H2"/>
    <property type="match status" value="2"/>
</dbReference>
<dbReference type="PANTHER" id="PTHR24406">
    <property type="entry name" value="TRANSCRIPTIONAL REPRESSOR CTCFL-RELATED"/>
    <property type="match status" value="1"/>
</dbReference>
<keyword evidence="7" id="KW-0238">DNA-binding</keyword>
<keyword evidence="9" id="KW-0539">Nucleus</keyword>
<keyword evidence="2" id="KW-0479">Metal-binding</keyword>
<evidence type="ECO:0000256" key="1">
    <source>
        <dbReference type="ARBA" id="ARBA00004123"/>
    </source>
</evidence>
<dbReference type="AlphaFoldDB" id="A0A7J7KSU7"/>
<evidence type="ECO:0000256" key="9">
    <source>
        <dbReference type="ARBA" id="ARBA00023242"/>
    </source>
</evidence>
<evidence type="ECO:0000256" key="8">
    <source>
        <dbReference type="ARBA" id="ARBA00023163"/>
    </source>
</evidence>
<keyword evidence="4 10" id="KW-0863">Zinc-finger</keyword>
<dbReference type="InterPro" id="IPR050888">
    <property type="entry name" value="ZnF_C2H2-type_TF"/>
</dbReference>
<evidence type="ECO:0000256" key="10">
    <source>
        <dbReference type="PROSITE-ProRule" id="PRU00042"/>
    </source>
</evidence>
<dbReference type="Proteomes" id="UP000593567">
    <property type="component" value="Unassembled WGS sequence"/>
</dbReference>
<protein>
    <recommendedName>
        <fullName evidence="12">C2H2-type domain-containing protein</fullName>
    </recommendedName>
</protein>
<keyword evidence="6" id="KW-0805">Transcription regulation</keyword>
<dbReference type="GO" id="GO:0008270">
    <property type="term" value="F:zinc ion binding"/>
    <property type="evidence" value="ECO:0007669"/>
    <property type="project" value="UniProtKB-KW"/>
</dbReference>
<dbReference type="PROSITE" id="PS50157">
    <property type="entry name" value="ZINC_FINGER_C2H2_2"/>
    <property type="match status" value="3"/>
</dbReference>
<dbReference type="InterPro" id="IPR036236">
    <property type="entry name" value="Znf_C2H2_sf"/>
</dbReference>
<feature type="domain" description="C2H2-type" evidence="12">
    <location>
        <begin position="713"/>
        <end position="740"/>
    </location>
</feature>
<feature type="compositionally biased region" description="Low complexity" evidence="11">
    <location>
        <begin position="157"/>
        <end position="171"/>
    </location>
</feature>
<dbReference type="OrthoDB" id="6077919at2759"/>
<reference evidence="13" key="1">
    <citation type="submission" date="2020-06" db="EMBL/GenBank/DDBJ databases">
        <title>Draft genome of Bugula neritina, a colonial animal packing powerful symbionts and potential medicines.</title>
        <authorList>
            <person name="Rayko M."/>
        </authorList>
    </citation>
    <scope>NUCLEOTIDE SEQUENCE [LARGE SCALE GENOMIC DNA]</scope>
    <source>
        <strain evidence="13">Kwan_BN1</strain>
    </source>
</reference>
<sequence>MSLRLVKGAVPTVHLDALTKAQKMAGLDISYQMRPPHERDGMMNISRRETRLLLRTDPSDLVQQSPGPLFTGECEISGEIKHEVESGELVISPNVELAAGWDNSVGSEQITAASESRVDSKLTDILQETTQIHQQVFPLSNNSPKTVPQILDAYTVTSSETPSSSEVTESSAVKDEPGDVEITAPVVSKPSVSNSTTLKQCADGEMNQKNADIERISSNIDYAGDLMRLCVRLGEKLEYRDSVFYMSCLSLVNYFPPQHLVETNGSVKKMASVRKLLKQYMGRKPEHARIYNSFKTKTAPTFWITAKAYILLLIRVYSVIVNMEKKPTLTELRCLHAALDGKAYESSWQKPIRSKATPTSSSCYCRLSMEKLLTHPTFMAQLTRKVHNNAMLGAEFFKTFKHLSNELRPKSWSECRTVETQTEGACVPVLNLERVPLDAFGLSQDSQVTVDMSEEEADMDTAFDFIPNWEEKDEMEISFQPPHTSLSSKSEDNFQAHQLSDLVNSAHMKLEYHHRPPDVSISSSGYIRSCRSKTKRVLEKLRDEYECSDVSDGCEESESKLNSDKEFNPGSDESEYDSEGEHFPSSERQLRKMKCTLCNSEYISACVARLCCYKCKIPTTSGKSFRYLCPQCPYRSSSVISTQSHIRRAHQNKETIYKCEKCDRCFLNRQALTRHEMVHKKERPFLCGTCGRRFSQSNNLAAHMRQHTGDKPFQCEHCGQSFTHNVSLRKHFCKHLGRRIEPLDQKKPNIGETSSKVMEICGNSLYSRC</sequence>
<evidence type="ECO:0000259" key="12">
    <source>
        <dbReference type="PROSITE" id="PS50157"/>
    </source>
</evidence>
<dbReference type="SMART" id="SM00355">
    <property type="entry name" value="ZnF_C2H2"/>
    <property type="match status" value="4"/>
</dbReference>
<accession>A0A7J7KSU7</accession>
<feature type="domain" description="C2H2-type" evidence="12">
    <location>
        <begin position="657"/>
        <end position="684"/>
    </location>
</feature>
<dbReference type="FunFam" id="3.30.160.60:FF:000100">
    <property type="entry name" value="Zinc finger 45-like"/>
    <property type="match status" value="1"/>
</dbReference>
<feature type="compositionally biased region" description="Basic and acidic residues" evidence="11">
    <location>
        <begin position="557"/>
        <end position="567"/>
    </location>
</feature>
<keyword evidence="5" id="KW-0862">Zinc</keyword>
<evidence type="ECO:0000256" key="4">
    <source>
        <dbReference type="ARBA" id="ARBA00022771"/>
    </source>
</evidence>
<dbReference type="Gene3D" id="3.30.160.60">
    <property type="entry name" value="Classic Zinc Finger"/>
    <property type="match status" value="3"/>
</dbReference>
<dbReference type="GO" id="GO:0003677">
    <property type="term" value="F:DNA binding"/>
    <property type="evidence" value="ECO:0007669"/>
    <property type="project" value="UniProtKB-KW"/>
</dbReference>
<comment type="subcellular location">
    <subcellularLocation>
        <location evidence="1">Nucleus</location>
    </subcellularLocation>
</comment>
<dbReference type="InterPro" id="IPR013087">
    <property type="entry name" value="Znf_C2H2_type"/>
</dbReference>
<dbReference type="SUPFAM" id="SSF57667">
    <property type="entry name" value="beta-beta-alpha zinc fingers"/>
    <property type="match status" value="2"/>
</dbReference>
<evidence type="ECO:0000313" key="13">
    <source>
        <dbReference type="EMBL" id="KAF6041290.1"/>
    </source>
</evidence>
<evidence type="ECO:0000256" key="6">
    <source>
        <dbReference type="ARBA" id="ARBA00023015"/>
    </source>
</evidence>
<gene>
    <name evidence="13" type="ORF">EB796_000452</name>
</gene>
<keyword evidence="14" id="KW-1185">Reference proteome</keyword>
<feature type="domain" description="C2H2-type" evidence="12">
    <location>
        <begin position="685"/>
        <end position="712"/>
    </location>
</feature>
<keyword evidence="3" id="KW-0677">Repeat</keyword>
<dbReference type="FunFam" id="3.30.160.60:FF:000322">
    <property type="entry name" value="GDNF-inducible zinc finger protein 1"/>
    <property type="match status" value="1"/>
</dbReference>
<name>A0A7J7KSU7_BUGNE</name>
<dbReference type="EMBL" id="VXIV02000063">
    <property type="protein sequence ID" value="KAF6041290.1"/>
    <property type="molecule type" value="Genomic_DNA"/>
</dbReference>
<dbReference type="PROSITE" id="PS00028">
    <property type="entry name" value="ZINC_FINGER_C2H2_1"/>
    <property type="match status" value="3"/>
</dbReference>
<organism evidence="13 14">
    <name type="scientific">Bugula neritina</name>
    <name type="common">Brown bryozoan</name>
    <name type="synonym">Sertularia neritina</name>
    <dbReference type="NCBI Taxonomy" id="10212"/>
    <lineage>
        <taxon>Eukaryota</taxon>
        <taxon>Metazoa</taxon>
        <taxon>Spiralia</taxon>
        <taxon>Lophotrochozoa</taxon>
        <taxon>Bryozoa</taxon>
        <taxon>Gymnolaemata</taxon>
        <taxon>Cheilostomatida</taxon>
        <taxon>Flustrina</taxon>
        <taxon>Buguloidea</taxon>
        <taxon>Bugulidae</taxon>
        <taxon>Bugula</taxon>
    </lineage>
</organism>
<evidence type="ECO:0000256" key="5">
    <source>
        <dbReference type="ARBA" id="ARBA00022833"/>
    </source>
</evidence>
<proteinExistence type="predicted"/>
<comment type="caution">
    <text evidence="13">The sequence shown here is derived from an EMBL/GenBank/DDBJ whole genome shotgun (WGS) entry which is preliminary data.</text>
</comment>
<evidence type="ECO:0000313" key="14">
    <source>
        <dbReference type="Proteomes" id="UP000593567"/>
    </source>
</evidence>
<dbReference type="GO" id="GO:0005634">
    <property type="term" value="C:nucleus"/>
    <property type="evidence" value="ECO:0007669"/>
    <property type="project" value="UniProtKB-SubCell"/>
</dbReference>
<keyword evidence="8" id="KW-0804">Transcription</keyword>
<evidence type="ECO:0000256" key="7">
    <source>
        <dbReference type="ARBA" id="ARBA00023125"/>
    </source>
</evidence>
<feature type="region of interest" description="Disordered" evidence="11">
    <location>
        <begin position="157"/>
        <end position="176"/>
    </location>
</feature>
<feature type="region of interest" description="Disordered" evidence="11">
    <location>
        <begin position="551"/>
        <end position="585"/>
    </location>
</feature>
<evidence type="ECO:0000256" key="2">
    <source>
        <dbReference type="ARBA" id="ARBA00022723"/>
    </source>
</evidence>
<evidence type="ECO:0000256" key="11">
    <source>
        <dbReference type="SAM" id="MobiDB-lite"/>
    </source>
</evidence>